<accession>A0ABQ7J512</accession>
<dbReference type="SUPFAM" id="SSF54495">
    <property type="entry name" value="UBC-like"/>
    <property type="match status" value="1"/>
</dbReference>
<organism evidence="4 5">
    <name type="scientific">Cardiosporidium cionae</name>
    <dbReference type="NCBI Taxonomy" id="476202"/>
    <lineage>
        <taxon>Eukaryota</taxon>
        <taxon>Sar</taxon>
        <taxon>Alveolata</taxon>
        <taxon>Apicomplexa</taxon>
        <taxon>Aconoidasida</taxon>
        <taxon>Nephromycida</taxon>
        <taxon>Cardiosporidium</taxon>
    </lineage>
</organism>
<evidence type="ECO:0000313" key="4">
    <source>
        <dbReference type="EMBL" id="KAF8819048.1"/>
    </source>
</evidence>
<evidence type="ECO:0000256" key="2">
    <source>
        <dbReference type="SAM" id="Phobius"/>
    </source>
</evidence>
<feature type="domain" description="UBC core" evidence="3">
    <location>
        <begin position="1"/>
        <end position="157"/>
    </location>
</feature>
<evidence type="ECO:0000256" key="1">
    <source>
        <dbReference type="SAM" id="MobiDB-lite"/>
    </source>
</evidence>
<dbReference type="PROSITE" id="PS50127">
    <property type="entry name" value="UBC_2"/>
    <property type="match status" value="1"/>
</dbReference>
<dbReference type="SMART" id="SM00212">
    <property type="entry name" value="UBCc"/>
    <property type="match status" value="1"/>
</dbReference>
<evidence type="ECO:0000259" key="3">
    <source>
        <dbReference type="PROSITE" id="PS50127"/>
    </source>
</evidence>
<dbReference type="Proteomes" id="UP000823046">
    <property type="component" value="Unassembled WGS sequence"/>
</dbReference>
<feature type="compositionally biased region" description="Polar residues" evidence="1">
    <location>
        <begin position="161"/>
        <end position="189"/>
    </location>
</feature>
<dbReference type="InterPro" id="IPR000608">
    <property type="entry name" value="UBC"/>
</dbReference>
<keyword evidence="5" id="KW-1185">Reference proteome</keyword>
<feature type="transmembrane region" description="Helical" evidence="2">
    <location>
        <begin position="244"/>
        <end position="264"/>
    </location>
</feature>
<sequence>KEPSEYWCAYPLSLEDPFEWHFSARGPTKTEFEGGIYHGRIVLPENYPFAPPSIIFLTPNGRFEVGKKSYLTCQYSLVCLSASNYHPELWQPAWGLRIMLGALCAFFSTPGEGAIHSLDWSPEIRKKLAKESTGWTCSTCQKSNEELVAENCSESPPKPAGSSQNISRGSISQTSAGDFNNNYGNTTNEQRADRDGPNRNTSISSETVTVISAEQILSKRRSPQRNSHSLMAHLFRRPTNRQQLFTATIDIMLGIFFVAILRSLT</sequence>
<dbReference type="Gene3D" id="3.10.110.10">
    <property type="entry name" value="Ubiquitin Conjugating Enzyme"/>
    <property type="match status" value="1"/>
</dbReference>
<dbReference type="PANTHER" id="PTHR24068">
    <property type="entry name" value="UBIQUITIN-CONJUGATING ENZYME E2"/>
    <property type="match status" value="1"/>
</dbReference>
<comment type="caution">
    <text evidence="4">The sequence shown here is derived from an EMBL/GenBank/DDBJ whole genome shotgun (WGS) entry which is preliminary data.</text>
</comment>
<dbReference type="Pfam" id="PF00179">
    <property type="entry name" value="UQ_con"/>
    <property type="match status" value="1"/>
</dbReference>
<keyword evidence="2" id="KW-0812">Transmembrane</keyword>
<protein>
    <submittedName>
        <fullName evidence="4">Ubiquitin-conjugating enzyme subfamily protein</fullName>
    </submittedName>
</protein>
<keyword evidence="2" id="KW-1133">Transmembrane helix</keyword>
<reference evidence="4 5" key="1">
    <citation type="journal article" date="2020" name="bioRxiv">
        <title>Metabolic contributions of an alphaproteobacterial endosymbiont in the apicomplexan Cardiosporidium cionae.</title>
        <authorList>
            <person name="Hunter E.S."/>
            <person name="Paight C.J."/>
            <person name="Lane C.E."/>
        </authorList>
    </citation>
    <scope>NUCLEOTIDE SEQUENCE [LARGE SCALE GENOMIC DNA]</scope>
    <source>
        <strain evidence="4">ESH_2018</strain>
    </source>
</reference>
<dbReference type="EMBL" id="JADAQX010001004">
    <property type="protein sequence ID" value="KAF8819048.1"/>
    <property type="molecule type" value="Genomic_DNA"/>
</dbReference>
<proteinExistence type="predicted"/>
<keyword evidence="2" id="KW-0472">Membrane</keyword>
<name>A0ABQ7J512_9APIC</name>
<dbReference type="InterPro" id="IPR016135">
    <property type="entry name" value="UBQ-conjugating_enzyme/RWD"/>
</dbReference>
<feature type="region of interest" description="Disordered" evidence="1">
    <location>
        <begin position="151"/>
        <end position="207"/>
    </location>
</feature>
<evidence type="ECO:0000313" key="5">
    <source>
        <dbReference type="Proteomes" id="UP000823046"/>
    </source>
</evidence>
<feature type="non-terminal residue" evidence="4">
    <location>
        <position position="1"/>
    </location>
</feature>
<gene>
    <name evidence="4" type="ORF">IE077_001808</name>
</gene>
<dbReference type="CDD" id="cd23799">
    <property type="entry name" value="UBCc_UBE2J"/>
    <property type="match status" value="1"/>
</dbReference>